<keyword evidence="8 9" id="KW-0472">Membrane</keyword>
<keyword evidence="10" id="KW-0175">Coiled coil</keyword>
<evidence type="ECO:0000313" key="14">
    <source>
        <dbReference type="Proteomes" id="UP000748752"/>
    </source>
</evidence>
<feature type="region of interest" description="Disordered" evidence="11">
    <location>
        <begin position="170"/>
        <end position="189"/>
    </location>
</feature>
<gene>
    <name evidence="13" type="primary">pstA</name>
    <name evidence="13" type="ORF">CKO31_22185</name>
</gene>
<feature type="transmembrane region" description="Helical" evidence="9">
    <location>
        <begin position="471"/>
        <end position="493"/>
    </location>
</feature>
<keyword evidence="6 9" id="KW-0812">Transmembrane</keyword>
<evidence type="ECO:0000256" key="7">
    <source>
        <dbReference type="ARBA" id="ARBA00022989"/>
    </source>
</evidence>
<evidence type="ECO:0000256" key="10">
    <source>
        <dbReference type="SAM" id="Coils"/>
    </source>
</evidence>
<sequence>MSSTTAVPTRAIDVVNASLKRRYAAERRFRLLGLIGVLLGLSFVAMLLLSIVSKGYTAFEQTYIQLPVVLSAADIDPDGVIASPDTPAETRRKALVRANFRTPVRDALKAQFPDVSGRSGRRALQGLVSSGAALQLRDLVSRDPALIGTEQTLWLVADDDVDMFMKGRSTPVAEQPGVGEARPSGTTGEITLTSTADDFGVVITRVRDFLQRWLTDLDRDIARLERILVDLAEEGSAIDAAMADAEATARAKLADRAERVAGRAERMARKLERTRAERADITERLAAADAGKPLALSDEMPSFLVAVNDGMVKVQQATPARLTGTVVSTLDGADPAPPGTWQVLELRTPEDDRRLSDQQIAWIWQLQQRGVIEKHFNTLFFTNGTSREPELAGIAAALVGSLYTLALTLLFSFPIAVGAALYLEEFAPKNRFTDLIEVNINNLAAVPSIVFGLLGLAVFINFFGVPRSTPLVAAMVLTLMTLPTIIIASRAALKSVPPSIREAALGVGASPLQTQFHHVLPLALPGMLTGTIIGMAQALGETAPLLMIGLIAFIVDIPGGVTDPATVLPVQIFMWADSPERGFVERTSAAIMILLAFLILMNLSAVLLRRRFERRW</sequence>
<keyword evidence="7 9" id="KW-1133">Transmembrane helix</keyword>
<dbReference type="Pfam" id="PF11812">
    <property type="entry name" value="DUF3333"/>
    <property type="match status" value="1"/>
</dbReference>
<evidence type="ECO:0000256" key="1">
    <source>
        <dbReference type="ARBA" id="ARBA00004651"/>
    </source>
</evidence>
<dbReference type="Gene3D" id="1.10.3720.10">
    <property type="entry name" value="MetI-like"/>
    <property type="match status" value="1"/>
</dbReference>
<feature type="transmembrane region" description="Helical" evidence="9">
    <location>
        <begin position="588"/>
        <end position="608"/>
    </location>
</feature>
<feature type="domain" description="ABC transmembrane type-1" evidence="12">
    <location>
        <begin position="398"/>
        <end position="604"/>
    </location>
</feature>
<comment type="similarity">
    <text evidence="2 9">Belongs to the binding-protein-dependent transport system permease family. CysTW subfamily.</text>
</comment>
<feature type="transmembrane region" description="Helical" evidence="9">
    <location>
        <begin position="443"/>
        <end position="465"/>
    </location>
</feature>
<keyword evidence="4" id="KW-0813">Transport</keyword>
<feature type="transmembrane region" description="Helical" evidence="9">
    <location>
        <begin position="391"/>
        <end position="423"/>
    </location>
</feature>
<comment type="subcellular location">
    <subcellularLocation>
        <location evidence="9">Cell inner membrane</location>
        <topology evidence="9">Multi-pass membrane protein</topology>
    </subcellularLocation>
    <subcellularLocation>
        <location evidence="1">Cell membrane</location>
        <topology evidence="1">Multi-pass membrane protein</topology>
    </subcellularLocation>
</comment>
<name>A0ABS1CNK8_9GAMM</name>
<evidence type="ECO:0000256" key="4">
    <source>
        <dbReference type="ARBA" id="ARBA00022448"/>
    </source>
</evidence>
<dbReference type="PROSITE" id="PS50928">
    <property type="entry name" value="ABC_TM1"/>
    <property type="match status" value="1"/>
</dbReference>
<evidence type="ECO:0000256" key="6">
    <source>
        <dbReference type="ARBA" id="ARBA00022692"/>
    </source>
</evidence>
<organism evidence="13 14">
    <name type="scientific">Thiohalocapsa halophila</name>
    <dbReference type="NCBI Taxonomy" id="69359"/>
    <lineage>
        <taxon>Bacteria</taxon>
        <taxon>Pseudomonadati</taxon>
        <taxon>Pseudomonadota</taxon>
        <taxon>Gammaproteobacteria</taxon>
        <taxon>Chromatiales</taxon>
        <taxon>Chromatiaceae</taxon>
        <taxon>Thiohalocapsa</taxon>
    </lineage>
</organism>
<comment type="caution">
    <text evidence="13">The sequence shown here is derived from an EMBL/GenBank/DDBJ whole genome shotgun (WGS) entry which is preliminary data.</text>
</comment>
<dbReference type="SUPFAM" id="SSF161098">
    <property type="entry name" value="MetI-like"/>
    <property type="match status" value="1"/>
</dbReference>
<evidence type="ECO:0000256" key="8">
    <source>
        <dbReference type="ARBA" id="ARBA00023136"/>
    </source>
</evidence>
<feature type="transmembrane region" description="Helical" evidence="9">
    <location>
        <begin position="29"/>
        <end position="52"/>
    </location>
</feature>
<keyword evidence="14" id="KW-1185">Reference proteome</keyword>
<dbReference type="CDD" id="cd06261">
    <property type="entry name" value="TM_PBP2"/>
    <property type="match status" value="1"/>
</dbReference>
<dbReference type="NCBIfam" id="TIGR00974">
    <property type="entry name" value="3a0107s02c"/>
    <property type="match status" value="1"/>
</dbReference>
<dbReference type="PANTHER" id="PTHR43470:SF5">
    <property type="entry name" value="PHOSPHATE TRANSPORT SYSTEM PERMEASE PROTEIN PSTA"/>
    <property type="match status" value="1"/>
</dbReference>
<dbReference type="Pfam" id="PF00528">
    <property type="entry name" value="BPD_transp_1"/>
    <property type="match status" value="1"/>
</dbReference>
<evidence type="ECO:0000259" key="12">
    <source>
        <dbReference type="PROSITE" id="PS50928"/>
    </source>
</evidence>
<dbReference type="InterPro" id="IPR000515">
    <property type="entry name" value="MetI-like"/>
</dbReference>
<dbReference type="InterPro" id="IPR024573">
    <property type="entry name" value="DUF3333"/>
</dbReference>
<evidence type="ECO:0000256" key="2">
    <source>
        <dbReference type="ARBA" id="ARBA00007069"/>
    </source>
</evidence>
<dbReference type="EMBL" id="NRRV01000084">
    <property type="protein sequence ID" value="MBK1633410.1"/>
    <property type="molecule type" value="Genomic_DNA"/>
</dbReference>
<feature type="coiled-coil region" evidence="10">
    <location>
        <begin position="214"/>
        <end position="284"/>
    </location>
</feature>
<accession>A0ABS1CNK8</accession>
<feature type="transmembrane region" description="Helical" evidence="9">
    <location>
        <begin position="545"/>
        <end position="568"/>
    </location>
</feature>
<protein>
    <recommendedName>
        <fullName evidence="3 9">Phosphate transport system permease protein PstA</fullName>
    </recommendedName>
</protein>
<evidence type="ECO:0000256" key="3">
    <source>
        <dbReference type="ARBA" id="ARBA00016864"/>
    </source>
</evidence>
<evidence type="ECO:0000313" key="13">
    <source>
        <dbReference type="EMBL" id="MBK1633410.1"/>
    </source>
</evidence>
<dbReference type="Proteomes" id="UP000748752">
    <property type="component" value="Unassembled WGS sequence"/>
</dbReference>
<reference evidence="13 14" key="1">
    <citation type="journal article" date="2020" name="Microorganisms">
        <title>Osmotic Adaptation and Compatible Solute Biosynthesis of Phototrophic Bacteria as Revealed from Genome Analyses.</title>
        <authorList>
            <person name="Imhoff J.F."/>
            <person name="Rahn T."/>
            <person name="Kunzel S."/>
            <person name="Keller A."/>
            <person name="Neulinger S.C."/>
        </authorList>
    </citation>
    <scope>NUCLEOTIDE SEQUENCE [LARGE SCALE GENOMIC DNA]</scope>
    <source>
        <strain evidence="13 14">DSM 6210</strain>
    </source>
</reference>
<evidence type="ECO:0000256" key="9">
    <source>
        <dbReference type="RuleBase" id="RU363043"/>
    </source>
</evidence>
<evidence type="ECO:0000256" key="5">
    <source>
        <dbReference type="ARBA" id="ARBA00022475"/>
    </source>
</evidence>
<dbReference type="InterPro" id="IPR005672">
    <property type="entry name" value="Phosphate_PstA"/>
</dbReference>
<keyword evidence="5 9" id="KW-1003">Cell membrane</keyword>
<dbReference type="PANTHER" id="PTHR43470">
    <property type="entry name" value="PHOSPHATE TRANSPORT SYSTEM PERMEASE PROTEIN PSTA-RELATED"/>
    <property type="match status" value="1"/>
</dbReference>
<evidence type="ECO:0000256" key="11">
    <source>
        <dbReference type="SAM" id="MobiDB-lite"/>
    </source>
</evidence>
<dbReference type="InterPro" id="IPR035906">
    <property type="entry name" value="MetI-like_sf"/>
</dbReference>
<proteinExistence type="inferred from homology"/>